<dbReference type="GO" id="GO:0043034">
    <property type="term" value="C:costamere"/>
    <property type="evidence" value="ECO:0007669"/>
    <property type="project" value="UniProtKB-ARBA"/>
</dbReference>
<feature type="compositionally biased region" description="Basic and acidic residues" evidence="4">
    <location>
        <begin position="100"/>
        <end position="117"/>
    </location>
</feature>
<dbReference type="InterPro" id="IPR007123">
    <property type="entry name" value="Gelsolin-like_dom"/>
</dbReference>
<evidence type="ECO:0000313" key="6">
    <source>
        <dbReference type="Ensembl" id="ENSSSCP00070028934.1"/>
    </source>
</evidence>
<feature type="region of interest" description="Disordered" evidence="4">
    <location>
        <begin position="900"/>
        <end position="941"/>
    </location>
</feature>
<dbReference type="CDD" id="cd11280">
    <property type="entry name" value="gelsolin_like"/>
    <property type="match status" value="1"/>
</dbReference>
<reference evidence="6 7" key="1">
    <citation type="submission" date="2017-08" db="EMBL/GenBank/DDBJ databases">
        <title>USMARCv1.0.</title>
        <authorList>
            <person name="Hannum G.I."/>
            <person name="Koren S."/>
            <person name="Schroeder S.G."/>
            <person name="Chin S.C."/>
            <person name="Nonneman D.J."/>
            <person name="Becker S.A."/>
            <person name="Rosen B.D."/>
            <person name="Bickhart D.M."/>
            <person name="Putnam N.H."/>
            <person name="Green R.E."/>
            <person name="Tuggle C.K."/>
            <person name="Liu H."/>
            <person name="Rohrer G.A."/>
            <person name="Warr A."/>
            <person name="Hall R."/>
            <person name="Kim K."/>
            <person name="Hume D.A."/>
            <person name="Talbot R."/>
            <person name="Chow W."/>
            <person name="Howe K."/>
            <person name="Schwartz A.S."/>
            <person name="Watson M."/>
            <person name="Archibald A.L."/>
            <person name="Phillippy A.M."/>
            <person name="Smith T.P.L."/>
        </authorList>
    </citation>
    <scope>NUCLEOTIDE SEQUENCE [LARGE SCALE GENOMIC DNA]</scope>
</reference>
<feature type="compositionally biased region" description="Basic and acidic residues" evidence="4">
    <location>
        <begin position="433"/>
        <end position="447"/>
    </location>
</feature>
<dbReference type="GO" id="GO:0007010">
    <property type="term" value="P:cytoskeleton organization"/>
    <property type="evidence" value="ECO:0007669"/>
    <property type="project" value="InterPro"/>
</dbReference>
<dbReference type="SUPFAM" id="SSF55753">
    <property type="entry name" value="Actin depolymerizing proteins"/>
    <property type="match status" value="5"/>
</dbReference>
<reference evidence="6" key="2">
    <citation type="submission" date="2025-08" db="UniProtKB">
        <authorList>
            <consortium name="Ensembl"/>
        </authorList>
    </citation>
    <scope>IDENTIFICATION</scope>
</reference>
<evidence type="ECO:0000256" key="2">
    <source>
        <dbReference type="ARBA" id="ARBA00022553"/>
    </source>
</evidence>
<feature type="region of interest" description="Disordered" evidence="4">
    <location>
        <begin position="408"/>
        <end position="557"/>
    </location>
</feature>
<dbReference type="SUPFAM" id="SSF47050">
    <property type="entry name" value="VHP, Villin headpiece domain"/>
    <property type="match status" value="1"/>
</dbReference>
<feature type="compositionally biased region" description="Basic and acidic residues" evidence="4">
    <location>
        <begin position="542"/>
        <end position="553"/>
    </location>
</feature>
<feature type="compositionally biased region" description="Pro residues" evidence="4">
    <location>
        <begin position="472"/>
        <end position="485"/>
    </location>
</feature>
<keyword evidence="3" id="KW-0009">Actin-binding</keyword>
<protein>
    <recommendedName>
        <fullName evidence="5">HP domain-containing protein</fullName>
    </recommendedName>
</protein>
<feature type="compositionally biased region" description="Basic and acidic residues" evidence="4">
    <location>
        <begin position="1007"/>
        <end position="1026"/>
    </location>
</feature>
<feature type="compositionally biased region" description="Polar residues" evidence="4">
    <location>
        <begin position="89"/>
        <end position="99"/>
    </location>
</feature>
<dbReference type="SMART" id="SM00262">
    <property type="entry name" value="GEL"/>
    <property type="match status" value="3"/>
</dbReference>
<dbReference type="GO" id="GO:0032154">
    <property type="term" value="C:cleavage furrow"/>
    <property type="evidence" value="ECO:0007669"/>
    <property type="project" value="UniProtKB-SubCell"/>
</dbReference>
<feature type="compositionally biased region" description="Basic and acidic residues" evidence="4">
    <location>
        <begin position="599"/>
        <end position="609"/>
    </location>
</feature>
<dbReference type="GO" id="GO:0061061">
    <property type="term" value="P:muscle structure development"/>
    <property type="evidence" value="ECO:0007669"/>
    <property type="project" value="UniProtKB-ARBA"/>
</dbReference>
<feature type="compositionally biased region" description="Polar residues" evidence="4">
    <location>
        <begin position="921"/>
        <end position="934"/>
    </location>
</feature>
<feature type="region of interest" description="Disordered" evidence="4">
    <location>
        <begin position="377"/>
        <end position="396"/>
    </location>
</feature>
<dbReference type="GO" id="GO:0002102">
    <property type="term" value="C:podosome"/>
    <property type="evidence" value="ECO:0007669"/>
    <property type="project" value="UniProtKB-SubCell"/>
</dbReference>
<feature type="compositionally biased region" description="Polar residues" evidence="4">
    <location>
        <begin position="189"/>
        <end position="198"/>
    </location>
</feature>
<feature type="domain" description="HP" evidence="5">
    <location>
        <begin position="1988"/>
        <end position="2051"/>
    </location>
</feature>
<dbReference type="Gene3D" id="1.10.950.10">
    <property type="entry name" value="Villin headpiece domain"/>
    <property type="match status" value="1"/>
</dbReference>
<feature type="region of interest" description="Disordered" evidence="4">
    <location>
        <begin position="631"/>
        <end position="652"/>
    </location>
</feature>
<dbReference type="Proteomes" id="UP000314985">
    <property type="component" value="Chromosome 10"/>
</dbReference>
<dbReference type="InterPro" id="IPR029006">
    <property type="entry name" value="ADF-H/Gelsolin-like_dom_sf"/>
</dbReference>
<dbReference type="CDD" id="cd11288">
    <property type="entry name" value="gelsolin_S5_like"/>
    <property type="match status" value="1"/>
</dbReference>
<sequence>MHRKERIARRLEGIETDTQPILLQSCAGLVTHRLLEEDTPRYMRATDPASPHIGRSNEEEETSDSSSEKPTRSKPCSETSGIRADPPYGSSTMNTQSLESKAERIARYKAERRRQLAEKYGLTLEPEADSDSPSRFAKSRRDPEAAEKRGGKGDRPAESSKDQGSAYSRTEVPGLRPGVAESRDYAVHQSDSVSNTEMLLNVENQRRGPEPARDSSSSFLFSSEVPRSPKQMHSVSVPSPGPPASPSHSTGDLSLPTEARASPGKPTYEWFLQKDSEGDTPSLINWPSRVKVREKLVREESARSSPELASESLTQRRHQPAPGHPLAFQSENSAFERVSGRVAGSARQPIRGYVQPADTIHTITLVTSDTPAHIPESGWVGPAARDVTEPPASKVLEGEQSVTAALHISESKGEEEVPFSEGLKKGGKTLVALEDHGLGRSREDRPGAGDMNEPMRSTVTLETRNEPESLVRPPPAQHSPPPPPERTGRSEMVVYVQSESGPQGPKKEAPTRKHKVLTRSLSDYTGPPQLQALKAKAVVSKPDPEPQRSKAELEMGQLDTKVSVAQLRNAFLESASEMEKSFDEKNVPKRRSRNAAVEQRLRRLQDRSHTQPVTTEEVVIAATLQASAHQKALARDQANEGNDLADQGEPDSSTLSLAEKLALFNKLSQPVSKAISTRNRLDMRQRRMNARYQTQPVTLGEVEQVQSGKLIPFSPTVNTSVSTVAPTATAMYAGSLRTKPPVDDSSVATEQKFPSSLENSDSPIRSILKSQAWQPAAEGSGSRGMLRELEETENKGVLTGGDSGQVTKFGSFEEAEPSYPILHRVREGDSHKEPMYADRRKGSLELAHPPIAQPGDELKEFSTAKSPAQGSADWKDRQLFEEKVDIENVTKRKFSLRAAEFGESPSEQRGAATGKPVAPTATPTSWKQQDLSEQPQEKHHRSPCAMFAAGEIKAPAVEGILDSPSKTMSIKERLALLKKSGEEDWRNRLTRKQEYGKASVTSSLHIQETEQSLKKKRVTESRESQMTIEERKHLITGREDAWKARGKGAANDSTQFTVAGRMVKRGLASPTAITPVASPICSKPRGTTPVSKPLEDIEARPDMQLESDLKLDRLETFLRRLNNKVGGMQETVLTVTGQSVKEVMKPDDDETFAKFYRSMDSAVPRSPVELDEDFDVIFDPYAPKLTSSVAEHKRAVRPKRRVQASKNPLKMLAAREDLLQEYTEQRLNVAFVESKRMKVEKMSSNSNFSEVTLAGLASKENFSSVSLRSVNLTEQNSNNSAVPYKKLMLLQIKGRRHVQTRLVEPRASSLNSGDCFLLLSPHHCFLWAGEFANVIEKAKASELATLIQTKRELGCRATYIQTIEEGINTHTHAAKDFWKLLGGQTSYQTAGDPKEDELYETAIIETNCIYRLMDDKLVPDDDYWGRFPSVLVFDFGSEVYVWHGKEVTLAQRKIAFQLAKHLWNGTFDYENCDINPLDPGECNPLIPRKGQGRPDWAIFGRLTEHNETILFKEKFLDWTELKRPNEKNAGELAQQKDDPRAEVKPYDVTRMVPPPPQTTAGTVLDGVNVGRGYGLVKGDDQRQFEIASVSVDVWHILEFDYSRLPKQSIGQFHEGDAYVVKWKFTVSTAVGSRQRGEHSVRVAGKEKCVYFFWQGRQSTVSEKGTSALMTVELDEERGAQVQVLQGKEPPCFLQCFQGGMVVHSGRREEEEENTQSEWRLYCVRGEVPIEGNLLEVACHCSSLRSRTSMVVLNVHKALIYLWHGCKAQAHTKEVGRTAANKIKEQCPLEAGLHSSSKVTIHECDEGSEPLGFWDALGRRDRKAYDCMLQDPGNFNFTPRLFILSSSSGDFSATEFMYPARDPSVVNSMPFLQEDLYSAPQPALFLVDNHHEVYLWQGWWPIENKITGSARIRWASDRKSAMETVLQYCRGKNIKKPPPKSYLIHAGLEPLTFTNMFPSWEHREDIAEITEMDTEVSNQITLVEDVLAKLCKTIYPLADLLARPLPEGVDPLKLEIYLTDEDFEFALDMTREEYNALPAWKQVNLKKAKGLF</sequence>
<feature type="compositionally biased region" description="Basic and acidic residues" evidence="4">
    <location>
        <begin position="204"/>
        <end position="213"/>
    </location>
</feature>
<feature type="region of interest" description="Disordered" evidence="4">
    <location>
        <begin position="1000"/>
        <end position="1026"/>
    </location>
</feature>
<accession>A0A4X1UIA3</accession>
<evidence type="ECO:0000256" key="1">
    <source>
        <dbReference type="ARBA" id="ARBA00008418"/>
    </source>
</evidence>
<dbReference type="Pfam" id="PF02209">
    <property type="entry name" value="VHP"/>
    <property type="match status" value="1"/>
</dbReference>
<dbReference type="Pfam" id="PF00626">
    <property type="entry name" value="Gelsolin"/>
    <property type="match status" value="1"/>
</dbReference>
<comment type="similarity">
    <text evidence="1">Belongs to the villin/gelsolin family.</text>
</comment>
<evidence type="ECO:0000256" key="4">
    <source>
        <dbReference type="SAM" id="MobiDB-lite"/>
    </source>
</evidence>
<dbReference type="CDD" id="cd11289">
    <property type="entry name" value="gelsolin_S2_like"/>
    <property type="match status" value="1"/>
</dbReference>
<dbReference type="GO" id="GO:0005634">
    <property type="term" value="C:nucleus"/>
    <property type="evidence" value="ECO:0007669"/>
    <property type="project" value="UniProtKB-ARBA"/>
</dbReference>
<dbReference type="InterPro" id="IPR003128">
    <property type="entry name" value="Villin_headpiece"/>
</dbReference>
<dbReference type="Gene3D" id="3.40.20.10">
    <property type="entry name" value="Severin"/>
    <property type="match status" value="5"/>
</dbReference>
<dbReference type="PANTHER" id="PTHR11977:SF45">
    <property type="entry name" value="SUPERVILLIN"/>
    <property type="match status" value="1"/>
</dbReference>
<feature type="region of interest" description="Disordered" evidence="4">
    <location>
        <begin position="35"/>
        <end position="284"/>
    </location>
</feature>
<dbReference type="GO" id="GO:0051015">
    <property type="term" value="F:actin filament binding"/>
    <property type="evidence" value="ECO:0007669"/>
    <property type="project" value="InterPro"/>
</dbReference>
<feature type="compositionally biased region" description="Basic and acidic residues" evidence="4">
    <location>
        <begin position="139"/>
        <end position="161"/>
    </location>
</feature>
<dbReference type="InterPro" id="IPR036886">
    <property type="entry name" value="Villin_headpiece_dom_sf"/>
</dbReference>
<evidence type="ECO:0000313" key="7">
    <source>
        <dbReference type="Proteomes" id="UP000314985"/>
    </source>
</evidence>
<dbReference type="Ensembl" id="ENSSSCT00070034638.1">
    <property type="protein sequence ID" value="ENSSSCP00070028934.1"/>
    <property type="gene ID" value="ENSSSCG00070017423.1"/>
</dbReference>
<evidence type="ECO:0000259" key="5">
    <source>
        <dbReference type="PROSITE" id="PS51089"/>
    </source>
</evidence>
<feature type="compositionally biased region" description="Basic and acidic residues" evidence="4">
    <location>
        <begin position="577"/>
        <end position="587"/>
    </location>
</feature>
<feature type="region of interest" description="Disordered" evidence="4">
    <location>
        <begin position="736"/>
        <end position="765"/>
    </location>
</feature>
<dbReference type="PANTHER" id="PTHR11977">
    <property type="entry name" value="VILLIN"/>
    <property type="match status" value="1"/>
</dbReference>
<feature type="region of interest" description="Disordered" evidence="4">
    <location>
        <begin position="296"/>
        <end position="331"/>
    </location>
</feature>
<dbReference type="SMART" id="SM00153">
    <property type="entry name" value="VHP"/>
    <property type="match status" value="1"/>
</dbReference>
<organism evidence="6 7">
    <name type="scientific">Sus scrofa</name>
    <name type="common">Pig</name>
    <dbReference type="NCBI Taxonomy" id="9823"/>
    <lineage>
        <taxon>Eukaryota</taxon>
        <taxon>Metazoa</taxon>
        <taxon>Chordata</taxon>
        <taxon>Craniata</taxon>
        <taxon>Vertebrata</taxon>
        <taxon>Euteleostomi</taxon>
        <taxon>Mammalia</taxon>
        <taxon>Eutheria</taxon>
        <taxon>Laurasiatheria</taxon>
        <taxon>Artiodactyla</taxon>
        <taxon>Suina</taxon>
        <taxon>Suidae</taxon>
        <taxon>Sus</taxon>
    </lineage>
</organism>
<dbReference type="CDD" id="cd11293">
    <property type="entry name" value="gelsolin_S4_like"/>
    <property type="match status" value="1"/>
</dbReference>
<dbReference type="GO" id="GO:0042995">
    <property type="term" value="C:cell projection"/>
    <property type="evidence" value="ECO:0007669"/>
    <property type="project" value="UniProtKB-SubCell"/>
</dbReference>
<name>A0A4X1UIA3_PIG</name>
<evidence type="ECO:0000256" key="3">
    <source>
        <dbReference type="ARBA" id="ARBA00023203"/>
    </source>
</evidence>
<keyword evidence="2" id="KW-0597">Phosphoprotein</keyword>
<feature type="region of interest" description="Disordered" evidence="4">
    <location>
        <begin position="576"/>
        <end position="612"/>
    </location>
</feature>
<dbReference type="GO" id="GO:0030496">
    <property type="term" value="C:midbody"/>
    <property type="evidence" value="ECO:0007669"/>
    <property type="project" value="UniProtKB-SubCell"/>
</dbReference>
<dbReference type="InterPro" id="IPR007122">
    <property type="entry name" value="Villin/Gelsolin"/>
</dbReference>
<feature type="compositionally biased region" description="Polar residues" evidence="4">
    <location>
        <begin position="746"/>
        <end position="765"/>
    </location>
</feature>
<proteinExistence type="inferred from homology"/>
<dbReference type="PROSITE" id="PS51089">
    <property type="entry name" value="HP"/>
    <property type="match status" value="1"/>
</dbReference>